<name>A0A5C7FLD9_9BACT</name>
<sequence>MKSTTLAFLGLLLFLCTSVSAQTIDWNRFAAVAEIKASTPEDLADKITSTFSTEQDIAAAIYYWMTQNVAYDTNLYGQVMGRKNSKPKSYTPAEVKEIYEQRVLNTLKRRKGVCEGYSRLYQRVANLAGLECEMVTGYARGDVMVPGSMGIGHAWNAVKIDGEWQLLDCTWGAGAVNDKMKFVRNFRPSYFMTPPGSLGYNHFPQDSKWQLLEEPVSEEVYLRRAAIGSGFFTHGLYDLSHADYLLETPKKEPLTIAFAVDSAPETLYCVNYTTRMQIPCSVSKTADRVSVELPAASVKNMVLGIVSPEQDLLLSYRVVRK</sequence>
<comment type="caution">
    <text evidence="3">The sequence shown here is derived from an EMBL/GenBank/DDBJ whole genome shotgun (WGS) entry which is preliminary data.</text>
</comment>
<keyword evidence="1" id="KW-0732">Signal</keyword>
<evidence type="ECO:0000313" key="4">
    <source>
        <dbReference type="Proteomes" id="UP000321907"/>
    </source>
</evidence>
<dbReference type="InterPro" id="IPR038765">
    <property type="entry name" value="Papain-like_cys_pep_sf"/>
</dbReference>
<dbReference type="InterPro" id="IPR002931">
    <property type="entry name" value="Transglutaminase-like"/>
</dbReference>
<dbReference type="SMART" id="SM00460">
    <property type="entry name" value="TGc"/>
    <property type="match status" value="1"/>
</dbReference>
<feature type="domain" description="Transglutaminase-like" evidence="2">
    <location>
        <begin position="106"/>
        <end position="171"/>
    </location>
</feature>
<dbReference type="Proteomes" id="UP000321907">
    <property type="component" value="Unassembled WGS sequence"/>
</dbReference>
<organism evidence="3 4">
    <name type="scientific">Neolewinella aurantiaca</name>
    <dbReference type="NCBI Taxonomy" id="2602767"/>
    <lineage>
        <taxon>Bacteria</taxon>
        <taxon>Pseudomonadati</taxon>
        <taxon>Bacteroidota</taxon>
        <taxon>Saprospiria</taxon>
        <taxon>Saprospirales</taxon>
        <taxon>Lewinellaceae</taxon>
        <taxon>Neolewinella</taxon>
    </lineage>
</organism>
<dbReference type="PANTHER" id="PTHR46333">
    <property type="entry name" value="CYTOKINESIS PROTEIN 3"/>
    <property type="match status" value="1"/>
</dbReference>
<gene>
    <name evidence="3" type="ORF">FUA23_05110</name>
</gene>
<feature type="signal peptide" evidence="1">
    <location>
        <begin position="1"/>
        <end position="21"/>
    </location>
</feature>
<feature type="chain" id="PRO_5023071830" description="Transglutaminase-like domain-containing protein" evidence="1">
    <location>
        <begin position="22"/>
        <end position="321"/>
    </location>
</feature>
<dbReference type="EMBL" id="VOXD01000005">
    <property type="protein sequence ID" value="TXF90821.1"/>
    <property type="molecule type" value="Genomic_DNA"/>
</dbReference>
<proteinExistence type="predicted"/>
<dbReference type="RefSeq" id="WP_147929649.1">
    <property type="nucleotide sequence ID" value="NZ_VOXD01000005.1"/>
</dbReference>
<dbReference type="OrthoDB" id="9788327at2"/>
<dbReference type="SUPFAM" id="SSF54001">
    <property type="entry name" value="Cysteine proteinases"/>
    <property type="match status" value="1"/>
</dbReference>
<keyword evidence="4" id="KW-1185">Reference proteome</keyword>
<protein>
    <recommendedName>
        <fullName evidence="2">Transglutaminase-like domain-containing protein</fullName>
    </recommendedName>
</protein>
<dbReference type="Gene3D" id="3.10.620.30">
    <property type="match status" value="1"/>
</dbReference>
<evidence type="ECO:0000256" key="1">
    <source>
        <dbReference type="SAM" id="SignalP"/>
    </source>
</evidence>
<dbReference type="GO" id="GO:0005737">
    <property type="term" value="C:cytoplasm"/>
    <property type="evidence" value="ECO:0007669"/>
    <property type="project" value="TreeGrafter"/>
</dbReference>
<evidence type="ECO:0000313" key="3">
    <source>
        <dbReference type="EMBL" id="TXF90821.1"/>
    </source>
</evidence>
<accession>A0A5C7FLD9</accession>
<reference evidence="3 4" key="1">
    <citation type="submission" date="2019-08" db="EMBL/GenBank/DDBJ databases">
        <title>Lewinella sp. strain SSH13 Genome sequencing and assembly.</title>
        <authorList>
            <person name="Kim I."/>
        </authorList>
    </citation>
    <scope>NUCLEOTIDE SEQUENCE [LARGE SCALE GENOMIC DNA]</scope>
    <source>
        <strain evidence="3 4">SSH13</strain>
    </source>
</reference>
<dbReference type="PANTHER" id="PTHR46333:SF2">
    <property type="entry name" value="CYTOKINESIS PROTEIN 3"/>
    <property type="match status" value="1"/>
</dbReference>
<dbReference type="Pfam" id="PF01841">
    <property type="entry name" value="Transglut_core"/>
    <property type="match status" value="1"/>
</dbReference>
<evidence type="ECO:0000259" key="2">
    <source>
        <dbReference type="SMART" id="SM00460"/>
    </source>
</evidence>
<dbReference type="InterPro" id="IPR052557">
    <property type="entry name" value="CAP/Cytokinesis_protein"/>
</dbReference>
<dbReference type="AlphaFoldDB" id="A0A5C7FLD9"/>